<organism evidence="7 8">
    <name type="scientific">Sporomusa malonica</name>
    <dbReference type="NCBI Taxonomy" id="112901"/>
    <lineage>
        <taxon>Bacteria</taxon>
        <taxon>Bacillati</taxon>
        <taxon>Bacillota</taxon>
        <taxon>Negativicutes</taxon>
        <taxon>Selenomonadales</taxon>
        <taxon>Sporomusaceae</taxon>
        <taxon>Sporomusa</taxon>
    </lineage>
</organism>
<keyword evidence="3" id="KW-0998">Cell outer membrane</keyword>
<feature type="chain" id="PRO_5013297752" evidence="4">
    <location>
        <begin position="29"/>
        <end position="563"/>
    </location>
</feature>
<evidence type="ECO:0000256" key="1">
    <source>
        <dbReference type="ARBA" id="ARBA00022452"/>
    </source>
</evidence>
<dbReference type="AlphaFoldDB" id="A0A1W2DFH2"/>
<dbReference type="Pfam" id="PF03865">
    <property type="entry name" value="ShlB"/>
    <property type="match status" value="1"/>
</dbReference>
<name>A0A1W2DFH2_9FIRM</name>
<gene>
    <name evidence="7" type="ORF">SAMN04488500_115102</name>
</gene>
<evidence type="ECO:0000313" key="8">
    <source>
        <dbReference type="Proteomes" id="UP000192738"/>
    </source>
</evidence>
<feature type="signal peptide" evidence="4">
    <location>
        <begin position="1"/>
        <end position="28"/>
    </location>
</feature>
<dbReference type="Gene3D" id="2.40.160.50">
    <property type="entry name" value="membrane protein fhac: a member of the omp85/tpsb transporter family"/>
    <property type="match status" value="1"/>
</dbReference>
<dbReference type="InterPro" id="IPR005565">
    <property type="entry name" value="Hemolysn_activator_HlyB_C"/>
</dbReference>
<accession>A0A1W2DFH2</accession>
<sequence>MKDNFSNGKKQVITGFTILVLATCPAYAAGPPNSGTLLESIKPPATQQLEGKAPSITVAGQQPLPQEDSGQKIQVNDFRLSGEPPLPAADLLKLVKSQAGKETTLGELNALAARVTQYLRQQGYLVAFAYIPAQDIVGGVVEIAVIPGKYGQTKITGTAHIDPARLQGMLFAAKPGMIITREPLERALLLINDLAGVSVKATLTPGETAGTADLVLEAADTAKTSGAFYADNWGNRYTGQTRYGVQLTVNNFSNTGDNFSLGGLTTGQGINNYNLGYSSLIGNDGAKFEIKYSHVGYTLGDTFADLGATGRAAITSYGVSYPLIRSRAFSLYGTFGVDKKHLRDDITSTSSHSPKDSSLWNLGLSGNFADNWGGGGTNAFGLTHYQGKLTIKDATALANDTYNTAGDFSKTVFSYQRQQYVAKNLNFNFNFIGQLADKNLDSSEKLYLGGADGVRAFPQGEASGDEGYKLTGELRWRLDKYSTATNSLYLNGFYDYGSVIINKNPVGSGDNRRSLAGAGLGLMWTREQNFAVRMDYAWKIGQATATADTDKNGRLWLQGVKYF</sequence>
<dbReference type="EMBL" id="FWXI01000015">
    <property type="protein sequence ID" value="SMC96289.1"/>
    <property type="molecule type" value="Genomic_DNA"/>
</dbReference>
<dbReference type="STRING" id="112901.SAMN04488500_115102"/>
<dbReference type="GO" id="GO:0008320">
    <property type="term" value="F:protein transmembrane transporter activity"/>
    <property type="evidence" value="ECO:0007669"/>
    <property type="project" value="TreeGrafter"/>
</dbReference>
<keyword evidence="1" id="KW-1134">Transmembrane beta strand</keyword>
<dbReference type="Gene3D" id="3.10.20.310">
    <property type="entry name" value="membrane protein fhac"/>
    <property type="match status" value="1"/>
</dbReference>
<feature type="domain" description="Polypeptide-transport-associated ShlB-type" evidence="6">
    <location>
        <begin position="74"/>
        <end position="148"/>
    </location>
</feature>
<feature type="domain" description="Haemolysin activator HlyB C-terminal" evidence="5">
    <location>
        <begin position="210"/>
        <end position="522"/>
    </location>
</feature>
<evidence type="ECO:0000256" key="2">
    <source>
        <dbReference type="ARBA" id="ARBA00022692"/>
    </source>
</evidence>
<dbReference type="InterPro" id="IPR051544">
    <property type="entry name" value="TPS_OM_transporter"/>
</dbReference>
<evidence type="ECO:0000259" key="5">
    <source>
        <dbReference type="Pfam" id="PF03865"/>
    </source>
</evidence>
<evidence type="ECO:0000256" key="3">
    <source>
        <dbReference type="ARBA" id="ARBA00023237"/>
    </source>
</evidence>
<dbReference type="Proteomes" id="UP000192738">
    <property type="component" value="Unassembled WGS sequence"/>
</dbReference>
<keyword evidence="1" id="KW-0472">Membrane</keyword>
<dbReference type="InterPro" id="IPR013686">
    <property type="entry name" value="Polypept-transport_assoc_ShlB"/>
</dbReference>
<dbReference type="PANTHER" id="PTHR34597">
    <property type="entry name" value="SLR1661 PROTEIN"/>
    <property type="match status" value="1"/>
</dbReference>
<evidence type="ECO:0000259" key="6">
    <source>
        <dbReference type="Pfam" id="PF08479"/>
    </source>
</evidence>
<dbReference type="GO" id="GO:0098046">
    <property type="term" value="C:type V protein secretion system complex"/>
    <property type="evidence" value="ECO:0007669"/>
    <property type="project" value="TreeGrafter"/>
</dbReference>
<dbReference type="PANTHER" id="PTHR34597:SF1">
    <property type="entry name" value="HEME_HEMOPEXIN TRANSPORTER PROTEIN HUXB"/>
    <property type="match status" value="1"/>
</dbReference>
<proteinExistence type="predicted"/>
<dbReference type="RefSeq" id="WP_084577049.1">
    <property type="nucleotide sequence ID" value="NZ_CP155572.1"/>
</dbReference>
<keyword evidence="4" id="KW-0732">Signal</keyword>
<dbReference type="GO" id="GO:0046819">
    <property type="term" value="P:protein secretion by the type V secretion system"/>
    <property type="evidence" value="ECO:0007669"/>
    <property type="project" value="TreeGrafter"/>
</dbReference>
<evidence type="ECO:0000256" key="4">
    <source>
        <dbReference type="SAM" id="SignalP"/>
    </source>
</evidence>
<keyword evidence="2" id="KW-0812">Transmembrane</keyword>
<dbReference type="Pfam" id="PF08479">
    <property type="entry name" value="POTRA_2"/>
    <property type="match status" value="1"/>
</dbReference>
<keyword evidence="8" id="KW-1185">Reference proteome</keyword>
<reference evidence="7 8" key="1">
    <citation type="submission" date="2017-04" db="EMBL/GenBank/DDBJ databases">
        <authorList>
            <person name="Afonso C.L."/>
            <person name="Miller P.J."/>
            <person name="Scott M.A."/>
            <person name="Spackman E."/>
            <person name="Goraichik I."/>
            <person name="Dimitrov K.M."/>
            <person name="Suarez D.L."/>
            <person name="Swayne D.E."/>
        </authorList>
    </citation>
    <scope>NUCLEOTIDE SEQUENCE [LARGE SCALE GENOMIC DNA]</scope>
    <source>
        <strain evidence="7 8">DSM 5090</strain>
    </source>
</reference>
<evidence type="ECO:0000313" key="7">
    <source>
        <dbReference type="EMBL" id="SMC96289.1"/>
    </source>
</evidence>
<protein>
    <submittedName>
        <fullName evidence="7">Hemolysin activation/secretion protein</fullName>
    </submittedName>
</protein>